<dbReference type="GO" id="GO:0003723">
    <property type="term" value="F:RNA binding"/>
    <property type="evidence" value="ECO:0007669"/>
    <property type="project" value="InterPro"/>
</dbReference>
<keyword evidence="15" id="KW-1185">Reference proteome</keyword>
<evidence type="ECO:0000256" key="9">
    <source>
        <dbReference type="ARBA" id="ARBA00022840"/>
    </source>
</evidence>
<dbReference type="InterPro" id="IPR041616">
    <property type="entry name" value="PheRS_beta_core"/>
</dbReference>
<comment type="cofactor">
    <cofactor evidence="1">
        <name>Mg(2+)</name>
        <dbReference type="ChEBI" id="CHEBI:18420"/>
    </cofactor>
</comment>
<dbReference type="InterPro" id="IPR045060">
    <property type="entry name" value="Phe-tRNA-ligase_IIc_bsu"/>
</dbReference>
<dbReference type="NCBIfam" id="TIGR00471">
    <property type="entry name" value="pheT_arch"/>
    <property type="match status" value="1"/>
</dbReference>
<dbReference type="GO" id="GO:0000287">
    <property type="term" value="F:magnesium ion binding"/>
    <property type="evidence" value="ECO:0007669"/>
    <property type="project" value="InterPro"/>
</dbReference>
<protein>
    <recommendedName>
        <fullName evidence="4">phenylalanine--tRNA ligase</fullName>
        <ecNumber evidence="4">6.1.1.20</ecNumber>
    </recommendedName>
</protein>
<dbReference type="AlphaFoldDB" id="A0A075MRN7"/>
<dbReference type="PROSITE" id="PS51483">
    <property type="entry name" value="B5"/>
    <property type="match status" value="1"/>
</dbReference>
<evidence type="ECO:0000256" key="12">
    <source>
        <dbReference type="ARBA" id="ARBA00023146"/>
    </source>
</evidence>
<evidence type="ECO:0000256" key="4">
    <source>
        <dbReference type="ARBA" id="ARBA00012814"/>
    </source>
</evidence>
<dbReference type="Pfam" id="PF17759">
    <property type="entry name" value="tRNA_synthFbeta"/>
    <property type="match status" value="1"/>
</dbReference>
<evidence type="ECO:0000256" key="8">
    <source>
        <dbReference type="ARBA" id="ARBA00022741"/>
    </source>
</evidence>
<evidence type="ECO:0000256" key="1">
    <source>
        <dbReference type="ARBA" id="ARBA00001946"/>
    </source>
</evidence>
<keyword evidence="5" id="KW-0963">Cytoplasm</keyword>
<reference evidence="14 15" key="1">
    <citation type="journal article" date="2014" name="PLoS ONE">
        <title>Genome Sequence of Candidatus Nitrososphaera evergladensis from Group I.1b Enriched from Everglades Soil Reveals Novel Genomic Features of the Ammonia-Oxidizing Archaea.</title>
        <authorList>
            <person name="Zhalnina K.V."/>
            <person name="Dias R."/>
            <person name="Leonard M.T."/>
            <person name="Dorr de Quadros P."/>
            <person name="Camargo F.A."/>
            <person name="Drew J.C."/>
            <person name="Farmerie W.G."/>
            <person name="Daroub S.H."/>
            <person name="Triplett E.W."/>
        </authorList>
    </citation>
    <scope>NUCLEOTIDE SEQUENCE [LARGE SCALE GENOMIC DNA]</scope>
    <source>
        <strain evidence="14 15">SR1</strain>
    </source>
</reference>
<evidence type="ECO:0000256" key="11">
    <source>
        <dbReference type="ARBA" id="ARBA00022917"/>
    </source>
</evidence>
<evidence type="ECO:0000256" key="5">
    <source>
        <dbReference type="ARBA" id="ARBA00022490"/>
    </source>
</evidence>
<gene>
    <name evidence="14" type="ORF">NTE_01418</name>
</gene>
<dbReference type="GO" id="GO:0005524">
    <property type="term" value="F:ATP binding"/>
    <property type="evidence" value="ECO:0007669"/>
    <property type="project" value="UniProtKB-KW"/>
</dbReference>
<dbReference type="InterPro" id="IPR005146">
    <property type="entry name" value="B3/B4_tRNA-bd"/>
</dbReference>
<keyword evidence="8" id="KW-0547">Nucleotide-binding</keyword>
<evidence type="ECO:0000256" key="3">
    <source>
        <dbReference type="ARBA" id="ARBA00007438"/>
    </source>
</evidence>
<evidence type="ECO:0000256" key="6">
    <source>
        <dbReference type="ARBA" id="ARBA00022598"/>
    </source>
</evidence>
<keyword evidence="6 14" id="KW-0436">Ligase</keyword>
<keyword evidence="9" id="KW-0067">ATP-binding</keyword>
<dbReference type="HOGENOM" id="CLU_020279_3_0_2"/>
<dbReference type="SUPFAM" id="SSF55681">
    <property type="entry name" value="Class II aaRS and biotin synthetases"/>
    <property type="match status" value="1"/>
</dbReference>
<comment type="similarity">
    <text evidence="3">Belongs to the phenylalanyl-tRNA synthetase beta subunit family. Type 2 subfamily.</text>
</comment>
<dbReference type="Gene3D" id="3.30.930.10">
    <property type="entry name" value="Bira Bifunctional Protein, Domain 2"/>
    <property type="match status" value="1"/>
</dbReference>
<keyword evidence="10" id="KW-0460">Magnesium</keyword>
<name>A0A075MRN7_9ARCH</name>
<evidence type="ECO:0000259" key="13">
    <source>
        <dbReference type="PROSITE" id="PS51483"/>
    </source>
</evidence>
<dbReference type="SMART" id="SM00874">
    <property type="entry name" value="B5"/>
    <property type="match status" value="1"/>
</dbReference>
<dbReference type="Gene3D" id="3.50.40.10">
    <property type="entry name" value="Phenylalanyl-trna Synthetase, Chain B, domain 3"/>
    <property type="match status" value="1"/>
</dbReference>
<evidence type="ECO:0000256" key="2">
    <source>
        <dbReference type="ARBA" id="ARBA00004496"/>
    </source>
</evidence>
<proteinExistence type="inferred from homology"/>
<dbReference type="eggNOG" id="arCOG00412">
    <property type="taxonomic scope" value="Archaea"/>
</dbReference>
<keyword evidence="12 14" id="KW-0030">Aminoacyl-tRNA synthetase</keyword>
<evidence type="ECO:0000256" key="10">
    <source>
        <dbReference type="ARBA" id="ARBA00022842"/>
    </source>
</evidence>
<dbReference type="EC" id="6.1.1.20" evidence="4"/>
<dbReference type="GO" id="GO:0009328">
    <property type="term" value="C:phenylalanine-tRNA ligase complex"/>
    <property type="evidence" value="ECO:0007669"/>
    <property type="project" value="TreeGrafter"/>
</dbReference>
<accession>A0A075MRN7</accession>
<dbReference type="FunFam" id="3.50.40.10:FF:000003">
    <property type="entry name" value="Phenylalanine--tRNA ligase beta subunit"/>
    <property type="match status" value="1"/>
</dbReference>
<evidence type="ECO:0000256" key="7">
    <source>
        <dbReference type="ARBA" id="ARBA00022723"/>
    </source>
</evidence>
<dbReference type="STRING" id="1459636.NTE_01418"/>
<comment type="subcellular location">
    <subcellularLocation>
        <location evidence="2">Cytoplasm</location>
    </subcellularLocation>
</comment>
<evidence type="ECO:0000313" key="14">
    <source>
        <dbReference type="EMBL" id="AIF83482.1"/>
    </source>
</evidence>
<keyword evidence="7" id="KW-0479">Metal-binding</keyword>
<keyword evidence="11" id="KW-0648">Protein biosynthesis</keyword>
<dbReference type="InterPro" id="IPR045864">
    <property type="entry name" value="aa-tRNA-synth_II/BPL/LPL"/>
</dbReference>
<dbReference type="GO" id="GO:0004826">
    <property type="term" value="F:phenylalanine-tRNA ligase activity"/>
    <property type="evidence" value="ECO:0007669"/>
    <property type="project" value="UniProtKB-EC"/>
</dbReference>
<organism evidence="14 15">
    <name type="scientific">Candidatus Nitrososphaera evergladensis SR1</name>
    <dbReference type="NCBI Taxonomy" id="1459636"/>
    <lineage>
        <taxon>Archaea</taxon>
        <taxon>Nitrososphaerota</taxon>
        <taxon>Nitrososphaeria</taxon>
        <taxon>Nitrososphaerales</taxon>
        <taxon>Nitrososphaeraceae</taxon>
        <taxon>Nitrososphaera</taxon>
    </lineage>
</organism>
<dbReference type="Pfam" id="PF03483">
    <property type="entry name" value="B3_4"/>
    <property type="match status" value="1"/>
</dbReference>
<dbReference type="Pfam" id="PF03484">
    <property type="entry name" value="B5"/>
    <property type="match status" value="1"/>
</dbReference>
<dbReference type="CDD" id="cd00769">
    <property type="entry name" value="PheRS_beta_core"/>
    <property type="match status" value="1"/>
</dbReference>
<dbReference type="PANTHER" id="PTHR10947:SF0">
    <property type="entry name" value="PHENYLALANINE--TRNA LIGASE BETA SUBUNIT"/>
    <property type="match status" value="1"/>
</dbReference>
<sequence>MPVVNVALDRLKKFLPGVKVEKALDMLPFVGLDIEGIDGDVVRVEYNPNRPDFSSDYGIARALAGLVGKETGMPKFRLSGKSGLAVKVDRSVKKVRPFVVALAAKNGKLDDETIKQLISMQEDLHNGVGRRRKKASIGMHNLDAIKFPVRYTTASSDYSFVPLAGSKEQTVEQILQETETGRVYGHLLAGAEKYPVIIDSAGTTLSLPPVINGEATKVDEKCKNLFVEVTATDKKAADDALAVIAVTLFDAGFQIKTVTIDDNGKKLETPDAATRKMSVGAGYVNEILGLNLTAKEIAECLKKSRLDAKATGNKIACTIPRYRTDITHEIDLAEEVAIGYGIYRMEPNFPVSPTSGQRSALSSYFSAIRQTMTGLGMLESFNFSLTSREVQYSLCGRPEYDILAVDGTKSIEHEVLRSSLVPSLLQSLSRNVHEEYPQRLFEIGKTFHRHDDGGKIVERWQVAAVVAHGEAGYTEIKSAMQALLSSGFGVSAITTKASDDPLYIKGRCAKISIDKGVVGTIGEITPLAIDNFKLRVPVAAFEIDLSALLSL</sequence>
<dbReference type="PANTHER" id="PTHR10947">
    <property type="entry name" value="PHENYLALANYL-TRNA SYNTHETASE BETA CHAIN AND LEUCINE-RICH REPEAT-CONTAINING PROTEIN 47"/>
    <property type="match status" value="1"/>
</dbReference>
<dbReference type="Gene3D" id="3.30.56.10">
    <property type="match status" value="2"/>
</dbReference>
<evidence type="ECO:0000313" key="15">
    <source>
        <dbReference type="Proteomes" id="UP000028194"/>
    </source>
</evidence>
<feature type="domain" description="B5" evidence="13">
    <location>
        <begin position="272"/>
        <end position="347"/>
    </location>
</feature>
<dbReference type="InterPro" id="IPR009061">
    <property type="entry name" value="DNA-bd_dom_put_sf"/>
</dbReference>
<dbReference type="InterPro" id="IPR004531">
    <property type="entry name" value="Phe-tRNA-synth_IIc_bsu_arc_euk"/>
</dbReference>
<dbReference type="Proteomes" id="UP000028194">
    <property type="component" value="Chromosome"/>
</dbReference>
<dbReference type="SMART" id="SM00873">
    <property type="entry name" value="B3_4"/>
    <property type="match status" value="1"/>
</dbReference>
<dbReference type="InterPro" id="IPR020825">
    <property type="entry name" value="Phe-tRNA_synthase-like_B3/B4"/>
</dbReference>
<dbReference type="SUPFAM" id="SSF46955">
    <property type="entry name" value="Putative DNA-binding domain"/>
    <property type="match status" value="2"/>
</dbReference>
<dbReference type="EMBL" id="CP007174">
    <property type="protein sequence ID" value="AIF83482.1"/>
    <property type="molecule type" value="Genomic_DNA"/>
</dbReference>
<dbReference type="KEGG" id="nev:NTE_01418"/>
<dbReference type="InterPro" id="IPR005147">
    <property type="entry name" value="tRNA_synthase_B5-dom"/>
</dbReference>
<dbReference type="GO" id="GO:0006432">
    <property type="term" value="P:phenylalanyl-tRNA aminoacylation"/>
    <property type="evidence" value="ECO:0007669"/>
    <property type="project" value="InterPro"/>
</dbReference>